<dbReference type="GeneID" id="112056780"/>
<evidence type="ECO:0000259" key="6">
    <source>
        <dbReference type="Pfam" id="PF13873"/>
    </source>
</evidence>
<comment type="subunit">
    <text evidence="1">Self-associates forming complexes of several hundred monomers.</text>
</comment>
<proteinExistence type="predicted"/>
<dbReference type="Pfam" id="PF13873">
    <property type="entry name" value="Myb_DNA-bind_5"/>
    <property type="match status" value="1"/>
</dbReference>
<reference evidence="8 9" key="1">
    <citation type="submission" date="2025-05" db="UniProtKB">
        <authorList>
            <consortium name="RefSeq"/>
        </authorList>
    </citation>
    <scope>IDENTIFICATION</scope>
</reference>
<sequence length="240" mass="27024">MAENKIKRKVFTAEEKEKLVMVMDPYIRAILNKKTDGPTNRAKNEAWLNVCTSFNSTGTTASTARSKDSLIRVWEKIKREAKIYKKSWKTGCNGTGGGPPVIDPFLEQVCDLIGRGCSGTAGDQDSDTESISSLMLDETLECSVHTYENDNTSNTEQMENKEIDHNYVISATQLSQSTAMKRRPIVRARPTRRTEVVKMLCGGFKDLNSKKAIAESIKIKILEEELEFKRDLHKLQLKNS</sequence>
<keyword evidence="7" id="KW-1185">Reference proteome</keyword>
<dbReference type="InterPro" id="IPR028002">
    <property type="entry name" value="Myb_DNA-bind_5"/>
</dbReference>
<evidence type="ECO:0000313" key="9">
    <source>
        <dbReference type="RefSeq" id="XP_052742843.1"/>
    </source>
</evidence>
<evidence type="ECO:0000313" key="10">
    <source>
        <dbReference type="RefSeq" id="XP_052742845.1"/>
    </source>
</evidence>
<dbReference type="KEGG" id="bany:112056780"/>
<gene>
    <name evidence="8 9 10" type="primary">LOC112056780</name>
</gene>
<feature type="domain" description="Myb/SANT-like DNA-binding" evidence="6">
    <location>
        <begin position="9"/>
        <end position="82"/>
    </location>
</feature>
<organism evidence="7 8">
    <name type="scientific">Bicyclus anynana</name>
    <name type="common">Squinting bush brown butterfly</name>
    <dbReference type="NCBI Taxonomy" id="110368"/>
    <lineage>
        <taxon>Eukaryota</taxon>
        <taxon>Metazoa</taxon>
        <taxon>Ecdysozoa</taxon>
        <taxon>Arthropoda</taxon>
        <taxon>Hexapoda</taxon>
        <taxon>Insecta</taxon>
        <taxon>Pterygota</taxon>
        <taxon>Neoptera</taxon>
        <taxon>Endopterygota</taxon>
        <taxon>Lepidoptera</taxon>
        <taxon>Glossata</taxon>
        <taxon>Ditrysia</taxon>
        <taxon>Papilionoidea</taxon>
        <taxon>Nymphalidae</taxon>
        <taxon>Satyrinae</taxon>
        <taxon>Satyrini</taxon>
        <taxon>Mycalesina</taxon>
        <taxon>Bicyclus</taxon>
    </lineage>
</organism>
<dbReference type="AlphaFoldDB" id="A0A6J1P5E8"/>
<evidence type="ECO:0000256" key="2">
    <source>
        <dbReference type="ARBA" id="ARBA00016807"/>
    </source>
</evidence>
<protein>
    <recommendedName>
        <fullName evidence="2">Regulatory protein zeste</fullName>
    </recommendedName>
</protein>
<evidence type="ECO:0000256" key="3">
    <source>
        <dbReference type="ARBA" id="ARBA00023015"/>
    </source>
</evidence>
<keyword evidence="4" id="KW-0804">Transcription</keyword>
<evidence type="ECO:0000256" key="5">
    <source>
        <dbReference type="ARBA" id="ARBA00025466"/>
    </source>
</evidence>
<name>A0A6J1P5E8_BICAN</name>
<dbReference type="OrthoDB" id="6925523at2759"/>
<keyword evidence="3" id="KW-0805">Transcription regulation</keyword>
<evidence type="ECO:0000313" key="7">
    <source>
        <dbReference type="Proteomes" id="UP001652582"/>
    </source>
</evidence>
<accession>A0A6J1P5E8</accession>
<dbReference type="RefSeq" id="XP_023953024.2">
    <property type="nucleotide sequence ID" value="XM_024097256.2"/>
</dbReference>
<dbReference type="RefSeq" id="XP_052742843.1">
    <property type="nucleotide sequence ID" value="XM_052886883.1"/>
</dbReference>
<dbReference type="Proteomes" id="UP001652582">
    <property type="component" value="Chromosome 18"/>
</dbReference>
<evidence type="ECO:0000256" key="1">
    <source>
        <dbReference type="ARBA" id="ARBA00011764"/>
    </source>
</evidence>
<evidence type="ECO:0000256" key="4">
    <source>
        <dbReference type="ARBA" id="ARBA00023163"/>
    </source>
</evidence>
<dbReference type="RefSeq" id="XP_052742845.1">
    <property type="nucleotide sequence ID" value="XM_052886885.1"/>
</dbReference>
<evidence type="ECO:0000313" key="8">
    <source>
        <dbReference type="RefSeq" id="XP_023953024.2"/>
    </source>
</evidence>
<comment type="function">
    <text evidence="5">Involved in transvection phenomena (= synapsis-dependent gene expression), where the synaptic pairing of chromosomes carrying genes with which zeste interacts influences the expression of these genes. Zeste binds to DNA and stimulates transcription from a nearby promoter.</text>
</comment>